<evidence type="ECO:0000313" key="2">
    <source>
        <dbReference type="EMBL" id="WAR15626.1"/>
    </source>
</evidence>
<dbReference type="EMBL" id="CP111020">
    <property type="protein sequence ID" value="WAR15626.1"/>
    <property type="molecule type" value="Genomic_DNA"/>
</dbReference>
<keyword evidence="1" id="KW-0175">Coiled coil</keyword>
<gene>
    <name evidence="2" type="ORF">MAR_005731</name>
</gene>
<dbReference type="Proteomes" id="UP001164746">
    <property type="component" value="Chromosome 9"/>
</dbReference>
<accession>A0ABY7F8K4</accession>
<sequence length="341" mass="39279">MASMCKEFCKLKALLRNSCKHKPVPSSKLFHTCKNVLTATQKPTPDILLKFLHPEVTEILQRLTGTQNDNVVQMPVAGRNKFVNYDLLSDEELMKEKERAESLTERRMQMPPYMSERVLPSKPLLKDPQIAPALDSKYVFIDISARSKRIPMKHARPVVVRHENGDLCVADPEIHDRVVRTYLLEPGQEVIPPTLFQDKHLKITHLIYDHAAANENFRVLEGTRFFGPLVFHLAVKDKLEPLLVYYIQEDRLMETRDTIHLGQLVRNEKLTMGSVFTVVQAYVKDQVENAYSVIQTQSVMTPATKTEEEQRLFEDKINNLELLQNTLKEYTRKHSSMTNAA</sequence>
<protein>
    <submittedName>
        <fullName evidence="2">RT22-like protein</fullName>
    </submittedName>
</protein>
<keyword evidence="3" id="KW-1185">Reference proteome</keyword>
<dbReference type="InterPro" id="IPR019374">
    <property type="entry name" value="Ribosomal_mS22"/>
</dbReference>
<dbReference type="Pfam" id="PF10245">
    <property type="entry name" value="MRP-S22"/>
    <property type="match status" value="1"/>
</dbReference>
<dbReference type="PANTHER" id="PTHR13071:SF4">
    <property type="entry name" value="SMALL RIBOSOMAL SUBUNIT PROTEIN MS22"/>
    <property type="match status" value="1"/>
</dbReference>
<name>A0ABY7F8K4_MYAAR</name>
<dbReference type="PANTHER" id="PTHR13071">
    <property type="entry name" value="MITOCHONDRIAL 28S RIBOSOMAL PROTEIN S22"/>
    <property type="match status" value="1"/>
</dbReference>
<evidence type="ECO:0000313" key="3">
    <source>
        <dbReference type="Proteomes" id="UP001164746"/>
    </source>
</evidence>
<proteinExistence type="predicted"/>
<feature type="coiled-coil region" evidence="1">
    <location>
        <begin position="303"/>
        <end position="340"/>
    </location>
</feature>
<reference evidence="2" key="1">
    <citation type="submission" date="2022-11" db="EMBL/GenBank/DDBJ databases">
        <title>Centuries of genome instability and evolution in soft-shell clam transmissible cancer (bioRxiv).</title>
        <authorList>
            <person name="Hart S.F.M."/>
            <person name="Yonemitsu M.A."/>
            <person name="Giersch R.M."/>
            <person name="Beal B.F."/>
            <person name="Arriagada G."/>
            <person name="Davis B.W."/>
            <person name="Ostrander E.A."/>
            <person name="Goff S.P."/>
            <person name="Metzger M.J."/>
        </authorList>
    </citation>
    <scope>NUCLEOTIDE SEQUENCE</scope>
    <source>
        <strain evidence="2">MELC-2E11</strain>
        <tissue evidence="2">Siphon/mantle</tissue>
    </source>
</reference>
<evidence type="ECO:0000256" key="1">
    <source>
        <dbReference type="SAM" id="Coils"/>
    </source>
</evidence>
<organism evidence="2 3">
    <name type="scientific">Mya arenaria</name>
    <name type="common">Soft-shell clam</name>
    <dbReference type="NCBI Taxonomy" id="6604"/>
    <lineage>
        <taxon>Eukaryota</taxon>
        <taxon>Metazoa</taxon>
        <taxon>Spiralia</taxon>
        <taxon>Lophotrochozoa</taxon>
        <taxon>Mollusca</taxon>
        <taxon>Bivalvia</taxon>
        <taxon>Autobranchia</taxon>
        <taxon>Heteroconchia</taxon>
        <taxon>Euheterodonta</taxon>
        <taxon>Imparidentia</taxon>
        <taxon>Neoheterodontei</taxon>
        <taxon>Myida</taxon>
        <taxon>Myoidea</taxon>
        <taxon>Myidae</taxon>
        <taxon>Mya</taxon>
    </lineage>
</organism>